<feature type="transmembrane region" description="Helical" evidence="1">
    <location>
        <begin position="338"/>
        <end position="359"/>
    </location>
</feature>
<feature type="transmembrane region" description="Helical" evidence="1">
    <location>
        <begin position="306"/>
        <end position="326"/>
    </location>
</feature>
<dbReference type="Proteomes" id="UP000256326">
    <property type="component" value="Unassembled WGS sequence"/>
</dbReference>
<proteinExistence type="predicted"/>
<evidence type="ECO:0000313" key="3">
    <source>
        <dbReference type="Proteomes" id="UP000256326"/>
    </source>
</evidence>
<evidence type="ECO:0000256" key="1">
    <source>
        <dbReference type="SAM" id="Phobius"/>
    </source>
</evidence>
<feature type="transmembrane region" description="Helical" evidence="1">
    <location>
        <begin position="280"/>
        <end position="300"/>
    </location>
</feature>
<evidence type="ECO:0000313" key="2">
    <source>
        <dbReference type="EMBL" id="REC71082.1"/>
    </source>
</evidence>
<protein>
    <submittedName>
        <fullName evidence="2">EpsG family protein</fullName>
    </submittedName>
</protein>
<accession>A0A3D9CZ92</accession>
<comment type="caution">
    <text evidence="2">The sequence shown here is derived from an EMBL/GenBank/DDBJ whole genome shotgun (WGS) entry which is preliminary data.</text>
</comment>
<dbReference type="AlphaFoldDB" id="A0A3D9CZ92"/>
<keyword evidence="3" id="KW-1185">Reference proteome</keyword>
<sequence length="375" mass="43767">MPILHPAFTILLIILILFSFHEVYGNEDKKTSLGIWIVAIIMIVLSGLRGNVGADYPIYRSFYLTYFPTIEYSELIDKMLMRKSDLEIEWMYVMLNKFVLSFGGPFQSFTFVSACITLGLKLWTFRKDSPYPIFSALLLFIPGYFIADSGHMRQALGMSMCILSYQFIKERKLFWYLLCLYVAYGFHKSAIIFLPAYWLVLIPLNANRIFYAIITCVILSPFQIYKLFSGFLGSLNLQDVSNGYNGYIGYEDKASSFMDGTMILNSFLLIVYDKMVCKRVWYYEYLRNILVFGVCLYFIFRENPVFSTRLVGVYIGFAALVIPNIISGIDKPNVKRFWHLFFVCFMIFYYFVFASYQGLAGRFTPDTYKNFLWSY</sequence>
<feature type="transmembrane region" description="Helical" evidence="1">
    <location>
        <begin position="35"/>
        <end position="52"/>
    </location>
</feature>
<feature type="transmembrane region" description="Helical" evidence="1">
    <location>
        <begin position="173"/>
        <end position="197"/>
    </location>
</feature>
<dbReference type="InterPro" id="IPR049458">
    <property type="entry name" value="EpsG-like"/>
</dbReference>
<reference evidence="2 3" key="1">
    <citation type="journal article" date="2006" name="Int. J. Syst. Evol. Microbiol.">
        <title>Chryseobacterium hispanicum sp. nov., isolated from the drinking water distribution system of Sevilla, Spain.</title>
        <authorList>
            <person name="Gallego V."/>
            <person name="Garcia M.T."/>
            <person name="Ventosa A."/>
        </authorList>
    </citation>
    <scope>NUCLEOTIDE SEQUENCE [LARGE SCALE GENOMIC DNA]</scope>
    <source>
        <strain evidence="2 3">KCTC 22104</strain>
    </source>
</reference>
<feature type="transmembrane region" description="Helical" evidence="1">
    <location>
        <begin position="209"/>
        <end position="228"/>
    </location>
</feature>
<name>A0A3D9CZ92_9FLAO</name>
<gene>
    <name evidence="2" type="ORF">DRF58_07435</name>
</gene>
<keyword evidence="1" id="KW-1133">Transmembrane helix</keyword>
<keyword evidence="1" id="KW-0472">Membrane</keyword>
<feature type="transmembrane region" description="Helical" evidence="1">
    <location>
        <begin position="98"/>
        <end position="120"/>
    </location>
</feature>
<organism evidence="2 3">
    <name type="scientific">Epilithonimonas hispanica</name>
    <dbReference type="NCBI Taxonomy" id="358687"/>
    <lineage>
        <taxon>Bacteria</taxon>
        <taxon>Pseudomonadati</taxon>
        <taxon>Bacteroidota</taxon>
        <taxon>Flavobacteriia</taxon>
        <taxon>Flavobacteriales</taxon>
        <taxon>Weeksellaceae</taxon>
        <taxon>Chryseobacterium group</taxon>
        <taxon>Epilithonimonas</taxon>
    </lineage>
</organism>
<keyword evidence="1" id="KW-0812">Transmembrane</keyword>
<dbReference type="Pfam" id="PF14897">
    <property type="entry name" value="EpsG"/>
    <property type="match status" value="1"/>
</dbReference>
<feature type="transmembrane region" description="Helical" evidence="1">
    <location>
        <begin position="132"/>
        <end position="152"/>
    </location>
</feature>
<dbReference type="EMBL" id="QNUG01000012">
    <property type="protein sequence ID" value="REC71082.1"/>
    <property type="molecule type" value="Genomic_DNA"/>
</dbReference>